<dbReference type="GO" id="GO:0051260">
    <property type="term" value="P:protein homooligomerization"/>
    <property type="evidence" value="ECO:0007669"/>
    <property type="project" value="InterPro"/>
</dbReference>
<dbReference type="EMBL" id="FZQP02000826">
    <property type="protein sequence ID" value="VVC90577.1"/>
    <property type="molecule type" value="Genomic_DNA"/>
</dbReference>
<dbReference type="InterPro" id="IPR000210">
    <property type="entry name" value="BTB/POZ_dom"/>
</dbReference>
<sequence length="551" mass="61129">MSNYQEIVNLNVGGTKFSTSWHTLTWIPDTFFTALLSGRIPTVTDESGAIFIDRDPIQFALILNYLRTRDIDLNNVNIRSLRHECDYFGITPLSRRLALCDDANHSTCGDVLFYGYLPPPLIPPIANSNGRTGNNGSRKNLASTSCEGTSSRTHSRNSSLDLRTIGRIPSQDQLNRSVRGHSRAASLGNTDTLKGIRHTEANTWSDNVKVLIIKAHHNWIAVAYAHFVCGYRLTDSCGWYVAFQSPVQESTIERIALNAKSGGGTTGGSTTTGNDVMLGIASGPLVKLWAFSTHMEPVRRTLIEHLLFVGPQLVALSGAGSRSKAGVWHTSTQHWQTQDKFPLRMKDNDLLVTQLYKDPNQEPITAISVYLTPKTTYGTRYGSVRVIVQHPETVGHGPQLFQTFTVHQSPITKVSLSEKYLVSVCSEYNHVRSWRVTRFRGMISTQPGTTPRAAFKVLALDAATPHPHNDCDFHPKNCSRHRHSICSSGFQRKKGCVASWWRSAREPCGRAGCWCAAIARAPRSCGTSPRTSTERRALLTLRPPRTHTRPV</sequence>
<dbReference type="PANTHER" id="PTHR15859">
    <property type="entry name" value="SETA BINDING PROTEIN 1"/>
    <property type="match status" value="1"/>
</dbReference>
<dbReference type="InterPro" id="IPR011333">
    <property type="entry name" value="SKP1/BTB/POZ_sf"/>
</dbReference>
<keyword evidence="8" id="KW-1185">Reference proteome</keyword>
<dbReference type="SUPFAM" id="SSF50978">
    <property type="entry name" value="WD40 repeat-like"/>
    <property type="match status" value="1"/>
</dbReference>
<comment type="similarity">
    <text evidence="1">Belongs to the KCTD3 family.</text>
</comment>
<dbReference type="FunFam" id="3.30.710.10:FF:000038">
    <property type="entry name" value="BTB/POZ domain-containing protein KCTD3 isoform X1"/>
    <property type="match status" value="1"/>
</dbReference>
<dbReference type="Gene3D" id="3.30.710.10">
    <property type="entry name" value="Potassium Channel Kv1.1, Chain A"/>
    <property type="match status" value="1"/>
</dbReference>
<evidence type="ECO:0000256" key="3">
    <source>
        <dbReference type="ARBA" id="ARBA00022574"/>
    </source>
</evidence>
<dbReference type="InterPro" id="IPR036322">
    <property type="entry name" value="WD40_repeat_dom_sf"/>
</dbReference>
<organism evidence="7 8">
    <name type="scientific">Leptidea sinapis</name>
    <dbReference type="NCBI Taxonomy" id="189913"/>
    <lineage>
        <taxon>Eukaryota</taxon>
        <taxon>Metazoa</taxon>
        <taxon>Ecdysozoa</taxon>
        <taxon>Arthropoda</taxon>
        <taxon>Hexapoda</taxon>
        <taxon>Insecta</taxon>
        <taxon>Pterygota</taxon>
        <taxon>Neoptera</taxon>
        <taxon>Endopterygota</taxon>
        <taxon>Lepidoptera</taxon>
        <taxon>Glossata</taxon>
        <taxon>Ditrysia</taxon>
        <taxon>Papilionoidea</taxon>
        <taxon>Pieridae</taxon>
        <taxon>Dismorphiinae</taxon>
        <taxon>Leptidea</taxon>
    </lineage>
</organism>
<dbReference type="InterPro" id="IPR047876">
    <property type="entry name" value="SHKBP1/KCTD3"/>
</dbReference>
<evidence type="ECO:0000313" key="8">
    <source>
        <dbReference type="Proteomes" id="UP000324832"/>
    </source>
</evidence>
<evidence type="ECO:0000256" key="2">
    <source>
        <dbReference type="ARBA" id="ARBA00022553"/>
    </source>
</evidence>
<reference evidence="7 8" key="1">
    <citation type="submission" date="2017-07" db="EMBL/GenBank/DDBJ databases">
        <authorList>
            <person name="Talla V."/>
            <person name="Backstrom N."/>
        </authorList>
    </citation>
    <scope>NUCLEOTIDE SEQUENCE [LARGE SCALE GENOMIC DNA]</scope>
</reference>
<accession>A0A5E4PZV2</accession>
<gene>
    <name evidence="7" type="ORF">LSINAPIS_LOCUS3452</name>
</gene>
<protein>
    <recommendedName>
        <fullName evidence="6">BTB domain-containing protein</fullName>
    </recommendedName>
</protein>
<dbReference type="PANTHER" id="PTHR15859:SF1">
    <property type="entry name" value="BTB DOMAIN-CONTAINING PROTEIN"/>
    <property type="match status" value="1"/>
</dbReference>
<dbReference type="InterPro" id="IPR003131">
    <property type="entry name" value="T1-type_BTB"/>
</dbReference>
<dbReference type="CDD" id="cd18363">
    <property type="entry name" value="BTB_POZ_KCTD3-like"/>
    <property type="match status" value="1"/>
</dbReference>
<evidence type="ECO:0000256" key="1">
    <source>
        <dbReference type="ARBA" id="ARBA00009572"/>
    </source>
</evidence>
<dbReference type="SMART" id="SM00225">
    <property type="entry name" value="BTB"/>
    <property type="match status" value="1"/>
</dbReference>
<proteinExistence type="inferred from homology"/>
<keyword evidence="4" id="KW-0677">Repeat</keyword>
<dbReference type="SUPFAM" id="SSF54695">
    <property type="entry name" value="POZ domain"/>
    <property type="match status" value="1"/>
</dbReference>
<evidence type="ECO:0000259" key="6">
    <source>
        <dbReference type="SMART" id="SM00225"/>
    </source>
</evidence>
<evidence type="ECO:0000256" key="4">
    <source>
        <dbReference type="ARBA" id="ARBA00022737"/>
    </source>
</evidence>
<dbReference type="Proteomes" id="UP000324832">
    <property type="component" value="Unassembled WGS sequence"/>
</dbReference>
<evidence type="ECO:0000313" key="7">
    <source>
        <dbReference type="EMBL" id="VVC90577.1"/>
    </source>
</evidence>
<keyword evidence="3" id="KW-0853">WD repeat</keyword>
<keyword evidence="2" id="KW-0597">Phosphoprotein</keyword>
<feature type="compositionally biased region" description="Low complexity" evidence="5">
    <location>
        <begin position="127"/>
        <end position="140"/>
    </location>
</feature>
<feature type="domain" description="BTB" evidence="6">
    <location>
        <begin position="6"/>
        <end position="106"/>
    </location>
</feature>
<feature type="compositionally biased region" description="Polar residues" evidence="5">
    <location>
        <begin position="141"/>
        <end position="161"/>
    </location>
</feature>
<dbReference type="AlphaFoldDB" id="A0A5E4PZV2"/>
<evidence type="ECO:0000256" key="5">
    <source>
        <dbReference type="SAM" id="MobiDB-lite"/>
    </source>
</evidence>
<dbReference type="Pfam" id="PF02214">
    <property type="entry name" value="BTB_2"/>
    <property type="match status" value="1"/>
</dbReference>
<feature type="region of interest" description="Disordered" evidence="5">
    <location>
        <begin position="127"/>
        <end position="162"/>
    </location>
</feature>
<name>A0A5E4PZV2_9NEOP</name>